<dbReference type="PANTHER" id="PTHR33223:SF6">
    <property type="entry name" value="CCHC-TYPE DOMAIN-CONTAINING PROTEIN"/>
    <property type="match status" value="1"/>
</dbReference>
<organism evidence="3 4">
    <name type="scientific">Corchorus capsularis</name>
    <name type="common">Jute</name>
    <dbReference type="NCBI Taxonomy" id="210143"/>
    <lineage>
        <taxon>Eukaryota</taxon>
        <taxon>Viridiplantae</taxon>
        <taxon>Streptophyta</taxon>
        <taxon>Embryophyta</taxon>
        <taxon>Tracheophyta</taxon>
        <taxon>Spermatophyta</taxon>
        <taxon>Magnoliopsida</taxon>
        <taxon>eudicotyledons</taxon>
        <taxon>Gunneridae</taxon>
        <taxon>Pentapetalae</taxon>
        <taxon>rosids</taxon>
        <taxon>malvids</taxon>
        <taxon>Malvales</taxon>
        <taxon>Malvaceae</taxon>
        <taxon>Grewioideae</taxon>
        <taxon>Apeibeae</taxon>
        <taxon>Corchorus</taxon>
    </lineage>
</organism>
<name>A0A1R3I6Y8_COCAP</name>
<feature type="region of interest" description="Disordered" evidence="1">
    <location>
        <begin position="746"/>
        <end position="775"/>
    </location>
</feature>
<dbReference type="SUPFAM" id="SSF50630">
    <property type="entry name" value="Acid proteases"/>
    <property type="match status" value="1"/>
</dbReference>
<proteinExistence type="predicted"/>
<protein>
    <submittedName>
        <fullName evidence="3">Retrotransposon gag protein</fullName>
    </submittedName>
</protein>
<dbReference type="AlphaFoldDB" id="A0A1R3I6Y8"/>
<dbReference type="Pfam" id="PF03732">
    <property type="entry name" value="Retrotrans_gag"/>
    <property type="match status" value="1"/>
</dbReference>
<evidence type="ECO:0000259" key="2">
    <source>
        <dbReference type="Pfam" id="PF03732"/>
    </source>
</evidence>
<dbReference type="Proteomes" id="UP000188268">
    <property type="component" value="Unassembled WGS sequence"/>
</dbReference>
<sequence>MAQLEEMMGKLKTMEDRQENMDEAPLGVVNLLEWQVDLPLPHPEEAVDIIEDVAQVDARNVNVYVPPLARVGNGNGHNGNGNRNGNQRHAPRAQVRPQDRVAYEVFRQEGPQHDRNQIIDIVQEMFGHGLRRTGRPAFHTPYPEEYDRQFPFPRGYKDPDFSPHFSGISSEQSTIEHVGRFTMQCGEANTGYQKLRLFPNSLTGLAFTWYINLPPNSIRTWEDMEKAFHTQFYRIEPEVSLPDLSRLSQKKGESAEDYLARFKKLRNRCHIALPEEEFVHLAQNGLDIELRKKFEGVEFRDYFDMSTKVARYENLLREDAERRSSSYGTYYQEPNYELGVAEVKADRPNECPSLVKAGIGHRQTQEHLSAAYHRQAEKKPHDGSRMYSFDVFKTSDVFDFLFKAEMIKLPPGHKLPHADELRGKEYCKYHDSWRHSTNSCTVFRNIVQEKIERGILKFPEAPKKKMGVDKDLFPAAVNMVSVNFPTGGRLTREQKAKGIARDEEAMPPPKERRPLIPVRYGYINRSAPSVAPKPVALGSMPRRKLDLTTTEDMPMKVPNRSFAWRTVQRKLDFVAEDVKPLMIITSAVQGTSKPMLTKSKITTSAPHVLKPTVQFPTRSRSEIRPWLERGKKEIRTMAIQNEVKIRRDHAMESNRPNMKNRKTWRRRELRRRAKARKELQDAMMEEVTALATSLEKCHFKKDADEEAILKGMFKVTADMTFEYLNGRGSKLNEKIALLQKREAYGQDKTNSESPLYSSWSKNEDEESENNTLQADDKSSVNSITFGQFTVDLHYNILNLPCIFAAKKRVEPSKPLPVGNIEEVIQVLNKDDDEDSGGKVDQPKDIVSDQRAIFHIKPLYIKAHLDGVPVNRVLVDNGAAVNIFPYSTLRRLGKGADNLIKSDVTVSDFSGTTNKIRGILPTDLTMGSKTSISTFCVVDSPSTYNALLGRDWIHSNWCVP</sequence>
<dbReference type="PANTHER" id="PTHR33223">
    <property type="entry name" value="CCHC-TYPE DOMAIN-CONTAINING PROTEIN"/>
    <property type="match status" value="1"/>
</dbReference>
<reference evidence="3 4" key="1">
    <citation type="submission" date="2013-09" db="EMBL/GenBank/DDBJ databases">
        <title>Corchorus capsularis genome sequencing.</title>
        <authorList>
            <person name="Alam M."/>
            <person name="Haque M.S."/>
            <person name="Islam M.S."/>
            <person name="Emdad E.M."/>
            <person name="Islam M.M."/>
            <person name="Ahmed B."/>
            <person name="Halim A."/>
            <person name="Hossen Q.M.M."/>
            <person name="Hossain M.Z."/>
            <person name="Ahmed R."/>
            <person name="Khan M.M."/>
            <person name="Islam R."/>
            <person name="Rashid M.M."/>
            <person name="Khan S.A."/>
            <person name="Rahman M.S."/>
            <person name="Alam M."/>
        </authorList>
    </citation>
    <scope>NUCLEOTIDE SEQUENCE [LARGE SCALE GENOMIC DNA]</scope>
    <source>
        <strain evidence="4">cv. CVL-1</strain>
        <tissue evidence="3">Whole seedling</tissue>
    </source>
</reference>
<dbReference type="Gene3D" id="2.40.70.10">
    <property type="entry name" value="Acid Proteases"/>
    <property type="match status" value="1"/>
</dbReference>
<accession>A0A1R3I6Y8</accession>
<comment type="caution">
    <text evidence="3">The sequence shown here is derived from an EMBL/GenBank/DDBJ whole genome shotgun (WGS) entry which is preliminary data.</text>
</comment>
<evidence type="ECO:0000313" key="4">
    <source>
        <dbReference type="Proteomes" id="UP000188268"/>
    </source>
</evidence>
<gene>
    <name evidence="3" type="ORF">CCACVL1_14523</name>
</gene>
<evidence type="ECO:0000256" key="1">
    <source>
        <dbReference type="SAM" id="MobiDB-lite"/>
    </source>
</evidence>
<evidence type="ECO:0000313" key="3">
    <source>
        <dbReference type="EMBL" id="OMO78281.1"/>
    </source>
</evidence>
<dbReference type="EMBL" id="AWWV01010586">
    <property type="protein sequence ID" value="OMO78281.1"/>
    <property type="molecule type" value="Genomic_DNA"/>
</dbReference>
<dbReference type="Gramene" id="OMO78281">
    <property type="protein sequence ID" value="OMO78281"/>
    <property type="gene ID" value="CCACVL1_14523"/>
</dbReference>
<dbReference type="STRING" id="210143.A0A1R3I6Y8"/>
<dbReference type="InterPro" id="IPR005162">
    <property type="entry name" value="Retrotrans_gag_dom"/>
</dbReference>
<dbReference type="CDD" id="cd00303">
    <property type="entry name" value="retropepsin_like"/>
    <property type="match status" value="1"/>
</dbReference>
<keyword evidence="4" id="KW-1185">Reference proteome</keyword>
<feature type="region of interest" description="Disordered" evidence="1">
    <location>
        <begin position="69"/>
        <end position="96"/>
    </location>
</feature>
<feature type="compositionally biased region" description="Polar residues" evidence="1">
    <location>
        <begin position="747"/>
        <end position="760"/>
    </location>
</feature>
<feature type="domain" description="Retrotransposon gag" evidence="2">
    <location>
        <begin position="196"/>
        <end position="287"/>
    </location>
</feature>
<dbReference type="InterPro" id="IPR021109">
    <property type="entry name" value="Peptidase_aspartic_dom_sf"/>
</dbReference>
<dbReference type="OrthoDB" id="1739094at2759"/>